<name>A0A8T1MLL8_CLOSI</name>
<reference evidence="1 2" key="1">
    <citation type="journal article" date="2018" name="Biotechnol. Adv.">
        <title>Improved genomic resources and new bioinformatic workflow for the carcinogenic parasite Clonorchis sinensis: Biotechnological implications.</title>
        <authorList>
            <person name="Wang D."/>
            <person name="Korhonen P.K."/>
            <person name="Gasser R.B."/>
            <person name="Young N.D."/>
        </authorList>
    </citation>
    <scope>NUCLEOTIDE SEQUENCE [LARGE SCALE GENOMIC DNA]</scope>
    <source>
        <strain evidence="1">Cs-k2</strain>
    </source>
</reference>
<reference evidence="1 2" key="2">
    <citation type="journal article" date="2021" name="Genomics">
        <title>High-quality reference genome for Clonorchis sinensis.</title>
        <authorList>
            <person name="Young N.D."/>
            <person name="Stroehlein A.J."/>
            <person name="Kinkar L."/>
            <person name="Wang T."/>
            <person name="Sohn W.M."/>
            <person name="Chang B.C.H."/>
            <person name="Kaur P."/>
            <person name="Weisz D."/>
            <person name="Dudchenko O."/>
            <person name="Aiden E.L."/>
            <person name="Korhonen P.K."/>
            <person name="Gasser R.B."/>
        </authorList>
    </citation>
    <scope>NUCLEOTIDE SEQUENCE [LARGE SCALE GENOMIC DNA]</scope>
    <source>
        <strain evidence="1">Cs-k2</strain>
    </source>
</reference>
<evidence type="ECO:0000313" key="1">
    <source>
        <dbReference type="EMBL" id="KAG5449909.1"/>
    </source>
</evidence>
<dbReference type="EMBL" id="NIRI02000042">
    <property type="protein sequence ID" value="KAG5449909.1"/>
    <property type="molecule type" value="Genomic_DNA"/>
</dbReference>
<sequence>MGQLSVRFYVAPRWLSRLSYVSNMLCILLTVQFSGYRAANFGARNFVYLQNLTHISSGVLIHFLAVARPKPISHCNSYKRAAFCFYQLSLNSTSASIFSRLVGLCTLTVAVPTGIVYPHILPGRFNQTLQFCLPLFCIGSPDPSPRYTVGIITDHCLVMAFYLLRVDAVSSTHPERFYRLTTLSFFDSSDVHFTLLPFILHSVPAVVPGQTSTSGSYCPAAPQLLSIKNHFPQKQPFWLSFRFK</sequence>
<keyword evidence="2" id="KW-1185">Reference proteome</keyword>
<dbReference type="Proteomes" id="UP000286415">
    <property type="component" value="Unassembled WGS sequence"/>
</dbReference>
<proteinExistence type="predicted"/>
<protein>
    <submittedName>
        <fullName evidence="1">Uncharacterized protein</fullName>
    </submittedName>
</protein>
<evidence type="ECO:0000313" key="2">
    <source>
        <dbReference type="Proteomes" id="UP000286415"/>
    </source>
</evidence>
<dbReference type="AlphaFoldDB" id="A0A8T1MLL8"/>
<comment type="caution">
    <text evidence="1">The sequence shown here is derived from an EMBL/GenBank/DDBJ whole genome shotgun (WGS) entry which is preliminary data.</text>
</comment>
<organism evidence="1 2">
    <name type="scientific">Clonorchis sinensis</name>
    <name type="common">Chinese liver fluke</name>
    <dbReference type="NCBI Taxonomy" id="79923"/>
    <lineage>
        <taxon>Eukaryota</taxon>
        <taxon>Metazoa</taxon>
        <taxon>Spiralia</taxon>
        <taxon>Lophotrochozoa</taxon>
        <taxon>Platyhelminthes</taxon>
        <taxon>Trematoda</taxon>
        <taxon>Digenea</taxon>
        <taxon>Opisthorchiida</taxon>
        <taxon>Opisthorchiata</taxon>
        <taxon>Opisthorchiidae</taxon>
        <taxon>Clonorchis</taxon>
    </lineage>
</organism>
<accession>A0A8T1MLL8</accession>
<gene>
    <name evidence="1" type="ORF">CSKR_201068</name>
</gene>